<feature type="region of interest" description="Disordered" evidence="1">
    <location>
        <begin position="24"/>
        <end position="46"/>
    </location>
</feature>
<reference evidence="3 4" key="1">
    <citation type="submission" date="2017-04" db="EMBL/GenBank/DDBJ databases">
        <authorList>
            <person name="Afonso C.L."/>
            <person name="Miller P.J."/>
            <person name="Scott M.A."/>
            <person name="Spackman E."/>
            <person name="Goraichik I."/>
            <person name="Dimitrov K.M."/>
            <person name="Suarez D.L."/>
            <person name="Swayne D.E."/>
        </authorList>
    </citation>
    <scope>NUCLEOTIDE SEQUENCE [LARGE SCALE GENOMIC DNA]</scope>
    <source>
        <strain evidence="3 4">DSM 23236</strain>
    </source>
</reference>
<keyword evidence="4" id="KW-1185">Reference proteome</keyword>
<evidence type="ECO:0000256" key="2">
    <source>
        <dbReference type="SAM" id="Phobius"/>
    </source>
</evidence>
<feature type="transmembrane region" description="Helical" evidence="2">
    <location>
        <begin position="81"/>
        <end position="100"/>
    </location>
</feature>
<dbReference type="Proteomes" id="UP000192761">
    <property type="component" value="Unassembled WGS sequence"/>
</dbReference>
<keyword evidence="2" id="KW-0812">Transmembrane</keyword>
<evidence type="ECO:0000313" key="3">
    <source>
        <dbReference type="EMBL" id="SMC20395.1"/>
    </source>
</evidence>
<keyword evidence="2" id="KW-1133">Transmembrane helix</keyword>
<dbReference type="OrthoDB" id="9997880at2"/>
<proteinExistence type="predicted"/>
<organism evidence="3 4">
    <name type="scientific">Andreprevotia lacus DSM 23236</name>
    <dbReference type="NCBI Taxonomy" id="1121001"/>
    <lineage>
        <taxon>Bacteria</taxon>
        <taxon>Pseudomonadati</taxon>
        <taxon>Pseudomonadota</taxon>
        <taxon>Betaproteobacteria</taxon>
        <taxon>Neisseriales</taxon>
        <taxon>Chitinibacteraceae</taxon>
        <taxon>Andreprevotia</taxon>
    </lineage>
</organism>
<gene>
    <name evidence="3" type="ORF">SAMN02745857_00936</name>
</gene>
<sequence>MSKKLEFGNLYVEVPDDHILASRAASSTPATRAAEKSDTPEPLEEQPYIFQPNDPFRASIDRVQAISSLERTDKAWLRHSVLFFMVLLPVGSLLVGGLVLEATSTKPHDIPLSLFMPLLGLVLTSPWLYFWVRAHRKAKAAARQKAAKAR</sequence>
<keyword evidence="2" id="KW-0472">Membrane</keyword>
<dbReference type="EMBL" id="FWXD01000004">
    <property type="protein sequence ID" value="SMC20395.1"/>
    <property type="molecule type" value="Genomic_DNA"/>
</dbReference>
<protein>
    <submittedName>
        <fullName evidence="3">Uncharacterized protein</fullName>
    </submittedName>
</protein>
<dbReference type="AlphaFoldDB" id="A0A1W1X8T9"/>
<accession>A0A1W1X8T9</accession>
<evidence type="ECO:0000256" key="1">
    <source>
        <dbReference type="SAM" id="MobiDB-lite"/>
    </source>
</evidence>
<name>A0A1W1X8T9_9NEIS</name>
<dbReference type="RefSeq" id="WP_084089404.1">
    <property type="nucleotide sequence ID" value="NZ_FWXD01000004.1"/>
</dbReference>
<feature type="transmembrane region" description="Helical" evidence="2">
    <location>
        <begin position="112"/>
        <end position="132"/>
    </location>
</feature>
<evidence type="ECO:0000313" key="4">
    <source>
        <dbReference type="Proteomes" id="UP000192761"/>
    </source>
</evidence>